<proteinExistence type="predicted"/>
<evidence type="ECO:0000313" key="3">
    <source>
        <dbReference type="Proteomes" id="UP000192756"/>
    </source>
</evidence>
<dbReference type="Proteomes" id="UP000192756">
    <property type="component" value="Unassembled WGS sequence"/>
</dbReference>
<keyword evidence="1" id="KW-0812">Transmembrane</keyword>
<feature type="transmembrane region" description="Helical" evidence="1">
    <location>
        <begin position="247"/>
        <end position="264"/>
    </location>
</feature>
<feature type="transmembrane region" description="Helical" evidence="1">
    <location>
        <begin position="109"/>
        <end position="129"/>
    </location>
</feature>
<dbReference type="RefSeq" id="WP_084237609.1">
    <property type="nucleotide sequence ID" value="NZ_FWXT01000001.1"/>
</dbReference>
<dbReference type="OrthoDB" id="102112at2"/>
<gene>
    <name evidence="2" type="ORF">SAMN04488524_1372</name>
</gene>
<sequence length="484" mass="55586">MDLEATNKIEQQSTSKSWTAIEKYLFRTFFIFFFILIVPLNTAYYRQWFSTDWANLHIRDIGKLSGSSFDPIKVAGTRPGANDTGGIPVSKQSMLTIYPESGEFGLASYVNWGLALVLGLAGAALWSVFDRKERNYSLAYYFLGAGVSYAMIVQLQGLTFSKIFPTQMPELALTQLNTPFGDFVAQKLYWIQFSFVPGYEVFAGFAELLIMLFLFFRKTRAIGAALAVAMIGNIAFANHAYDGGIHLAASFYALGGAFVLWRYLPSVWKLIVREENSGPGVIYPSLTKPWQKYGRILFKVFIFGFFFLTSAYLHWQNYKYDSYKVPSRPGLANARGLYEVSEFRINNKIIPYSPLDSLRWQDVTFEKWSTLSFSVFHTFMIHGEAGRGKQFKDIDRTYESAGTGGGRRHYYYEADTLNRILHLQNKNKVYRQQTLDLHYSRPSASRIILWGRNEYQDSIYVVLNRKNKTYPLYQNQQDLCTQKL</sequence>
<feature type="transmembrane region" description="Helical" evidence="1">
    <location>
        <begin position="138"/>
        <end position="158"/>
    </location>
</feature>
<keyword evidence="1" id="KW-1133">Transmembrane helix</keyword>
<feature type="transmembrane region" description="Helical" evidence="1">
    <location>
        <begin position="222"/>
        <end position="241"/>
    </location>
</feature>
<evidence type="ECO:0000313" key="2">
    <source>
        <dbReference type="EMBL" id="SMC59412.1"/>
    </source>
</evidence>
<feature type="transmembrane region" description="Helical" evidence="1">
    <location>
        <begin position="296"/>
        <end position="315"/>
    </location>
</feature>
<keyword evidence="3" id="KW-1185">Reference proteome</keyword>
<dbReference type="EMBL" id="FWXT01000001">
    <property type="protein sequence ID" value="SMC59412.1"/>
    <property type="molecule type" value="Genomic_DNA"/>
</dbReference>
<name>A0A1W2AFZ8_9SPHI</name>
<dbReference type="AlphaFoldDB" id="A0A1W2AFZ8"/>
<evidence type="ECO:0000256" key="1">
    <source>
        <dbReference type="SAM" id="Phobius"/>
    </source>
</evidence>
<dbReference type="STRING" id="151894.SAMN04488524_1372"/>
<feature type="transmembrane region" description="Helical" evidence="1">
    <location>
        <begin position="189"/>
        <end position="215"/>
    </location>
</feature>
<feature type="transmembrane region" description="Helical" evidence="1">
    <location>
        <begin position="24"/>
        <end position="45"/>
    </location>
</feature>
<protein>
    <recommendedName>
        <fullName evidence="4">DoxX protein</fullName>
    </recommendedName>
</protein>
<evidence type="ECO:0008006" key="4">
    <source>
        <dbReference type="Google" id="ProtNLM"/>
    </source>
</evidence>
<organism evidence="2 3">
    <name type="scientific">Pedobacter africanus</name>
    <dbReference type="NCBI Taxonomy" id="151894"/>
    <lineage>
        <taxon>Bacteria</taxon>
        <taxon>Pseudomonadati</taxon>
        <taxon>Bacteroidota</taxon>
        <taxon>Sphingobacteriia</taxon>
        <taxon>Sphingobacteriales</taxon>
        <taxon>Sphingobacteriaceae</taxon>
        <taxon>Pedobacter</taxon>
    </lineage>
</organism>
<reference evidence="3" key="1">
    <citation type="submission" date="2017-04" db="EMBL/GenBank/DDBJ databases">
        <authorList>
            <person name="Varghese N."/>
            <person name="Submissions S."/>
        </authorList>
    </citation>
    <scope>NUCLEOTIDE SEQUENCE [LARGE SCALE GENOMIC DNA]</scope>
    <source>
        <strain evidence="3">DSM 12126</strain>
    </source>
</reference>
<accession>A0A1W2AFZ8</accession>
<keyword evidence="1" id="KW-0472">Membrane</keyword>